<gene>
    <name evidence="1" type="ORF">IB286_14225</name>
</gene>
<evidence type="ECO:0000313" key="1">
    <source>
        <dbReference type="EMBL" id="MBD2860155.1"/>
    </source>
</evidence>
<dbReference type="AlphaFoldDB" id="A0A927C689"/>
<sequence length="67" mass="8101">MPRPRKRKKSPKQKKRRLVLEYWAGRPVNHVPSRYRCIEKQWHGVIMHELPNGKVEEFAISLDHPIF</sequence>
<dbReference type="EMBL" id="JACXLD010000013">
    <property type="protein sequence ID" value="MBD2860155.1"/>
    <property type="molecule type" value="Genomic_DNA"/>
</dbReference>
<evidence type="ECO:0000313" key="2">
    <source>
        <dbReference type="Proteomes" id="UP000610558"/>
    </source>
</evidence>
<comment type="caution">
    <text evidence="1">The sequence shown here is derived from an EMBL/GenBank/DDBJ whole genome shotgun (WGS) entry which is preliminary data.</text>
</comment>
<reference evidence="1" key="1">
    <citation type="submission" date="2020-09" db="EMBL/GenBank/DDBJ databases">
        <authorList>
            <person name="Yoon J.-W."/>
        </authorList>
    </citation>
    <scope>NUCLEOTIDE SEQUENCE</scope>
    <source>
        <strain evidence="1">KMU-158</strain>
    </source>
</reference>
<name>A0A927C689_9GAMM</name>
<keyword evidence="2" id="KW-1185">Reference proteome</keyword>
<protein>
    <submittedName>
        <fullName evidence="1">Uncharacterized protein</fullName>
    </submittedName>
</protein>
<dbReference type="RefSeq" id="WP_190766673.1">
    <property type="nucleotide sequence ID" value="NZ_JACXLD010000013.1"/>
</dbReference>
<organism evidence="1 2">
    <name type="scientific">Spongiibacter pelagi</name>
    <dbReference type="NCBI Taxonomy" id="2760804"/>
    <lineage>
        <taxon>Bacteria</taxon>
        <taxon>Pseudomonadati</taxon>
        <taxon>Pseudomonadota</taxon>
        <taxon>Gammaproteobacteria</taxon>
        <taxon>Cellvibrionales</taxon>
        <taxon>Spongiibacteraceae</taxon>
        <taxon>Spongiibacter</taxon>
    </lineage>
</organism>
<dbReference type="Proteomes" id="UP000610558">
    <property type="component" value="Unassembled WGS sequence"/>
</dbReference>
<accession>A0A927C689</accession>
<proteinExistence type="predicted"/>